<gene>
    <name evidence="2" type="ORF">AVDCRST_MAG41-4264</name>
</gene>
<dbReference type="AlphaFoldDB" id="A0A6J4JX54"/>
<accession>A0A6J4JX54</accession>
<feature type="non-terminal residue" evidence="2">
    <location>
        <position position="43"/>
    </location>
</feature>
<feature type="non-terminal residue" evidence="2">
    <location>
        <position position="1"/>
    </location>
</feature>
<feature type="compositionally biased region" description="Basic residues" evidence="1">
    <location>
        <begin position="31"/>
        <end position="43"/>
    </location>
</feature>
<proteinExistence type="predicted"/>
<feature type="compositionally biased region" description="Basic and acidic residues" evidence="1">
    <location>
        <begin position="12"/>
        <end position="30"/>
    </location>
</feature>
<sequence>GCAARRVVGHGGGERDAPPARRGHRGDPPRRAARGPVRSRRLV</sequence>
<protein>
    <submittedName>
        <fullName evidence="2">Uncharacterized protein</fullName>
    </submittedName>
</protein>
<evidence type="ECO:0000313" key="2">
    <source>
        <dbReference type="EMBL" id="CAA9289711.1"/>
    </source>
</evidence>
<feature type="region of interest" description="Disordered" evidence="1">
    <location>
        <begin position="1"/>
        <end position="43"/>
    </location>
</feature>
<dbReference type="EMBL" id="CADCTP010000410">
    <property type="protein sequence ID" value="CAA9289711.1"/>
    <property type="molecule type" value="Genomic_DNA"/>
</dbReference>
<evidence type="ECO:0000256" key="1">
    <source>
        <dbReference type="SAM" id="MobiDB-lite"/>
    </source>
</evidence>
<organism evidence="2">
    <name type="scientific">uncultured Mycobacteriales bacterium</name>
    <dbReference type="NCBI Taxonomy" id="581187"/>
    <lineage>
        <taxon>Bacteria</taxon>
        <taxon>Bacillati</taxon>
        <taxon>Actinomycetota</taxon>
        <taxon>Actinomycetes</taxon>
        <taxon>Mycobacteriales</taxon>
        <taxon>environmental samples</taxon>
    </lineage>
</organism>
<reference evidence="2" key="1">
    <citation type="submission" date="2020-02" db="EMBL/GenBank/DDBJ databases">
        <authorList>
            <person name="Meier V. D."/>
        </authorList>
    </citation>
    <scope>NUCLEOTIDE SEQUENCE</scope>
    <source>
        <strain evidence="2">AVDCRST_MAG41</strain>
    </source>
</reference>
<name>A0A6J4JX54_9ACTN</name>